<dbReference type="PROSITE" id="PS50088">
    <property type="entry name" value="ANK_REPEAT"/>
    <property type="match status" value="1"/>
</dbReference>
<gene>
    <name evidence="4" type="ORF">SCF082_LOCUS28072</name>
</gene>
<dbReference type="Pfam" id="PF12796">
    <property type="entry name" value="Ank_2"/>
    <property type="match status" value="1"/>
</dbReference>
<dbReference type="InterPro" id="IPR050776">
    <property type="entry name" value="Ank_Repeat/CDKN_Inhibitor"/>
</dbReference>
<dbReference type="Gene3D" id="1.25.40.20">
    <property type="entry name" value="Ankyrin repeat-containing domain"/>
    <property type="match status" value="1"/>
</dbReference>
<dbReference type="PROSITE" id="PS50297">
    <property type="entry name" value="ANK_REP_REGION"/>
    <property type="match status" value="1"/>
</dbReference>
<accession>A0ABP0MK12</accession>
<keyword evidence="1" id="KW-0677">Repeat</keyword>
<dbReference type="Proteomes" id="UP001642464">
    <property type="component" value="Unassembled WGS sequence"/>
</dbReference>
<keyword evidence="5" id="KW-1185">Reference proteome</keyword>
<dbReference type="SUPFAM" id="SSF48403">
    <property type="entry name" value="Ankyrin repeat"/>
    <property type="match status" value="1"/>
</dbReference>
<sequence length="179" mass="19526">MWIDGSPDWTVPPERLEMLQESEAESRGAKAEKFDNKFNILKNLELLRVVGANDRTAVIQLVTVGDGVGTNLADINFQDAQGRQAYHIAILCIGDEEESCSMLRTLFLLKGQINGQDFLGQTPLHLAARIGRCECAKTLLALKAHPGLKDKRGRTPLMVAAAANLDDLRAPPPGVPEGR</sequence>
<dbReference type="GO" id="GO:0016740">
    <property type="term" value="F:transferase activity"/>
    <property type="evidence" value="ECO:0007669"/>
    <property type="project" value="UniProtKB-KW"/>
</dbReference>
<dbReference type="InterPro" id="IPR036770">
    <property type="entry name" value="Ankyrin_rpt-contain_sf"/>
</dbReference>
<evidence type="ECO:0000256" key="1">
    <source>
        <dbReference type="ARBA" id="ARBA00022737"/>
    </source>
</evidence>
<dbReference type="EMBL" id="CAXAMM010022035">
    <property type="protein sequence ID" value="CAK9051049.1"/>
    <property type="molecule type" value="Genomic_DNA"/>
</dbReference>
<name>A0ABP0MK12_9DINO</name>
<evidence type="ECO:0000256" key="2">
    <source>
        <dbReference type="ARBA" id="ARBA00023043"/>
    </source>
</evidence>
<feature type="repeat" description="ANK" evidence="3">
    <location>
        <begin position="119"/>
        <end position="151"/>
    </location>
</feature>
<proteinExistence type="predicted"/>
<reference evidence="4 5" key="1">
    <citation type="submission" date="2024-02" db="EMBL/GenBank/DDBJ databases">
        <authorList>
            <person name="Chen Y."/>
            <person name="Shah S."/>
            <person name="Dougan E. K."/>
            <person name="Thang M."/>
            <person name="Chan C."/>
        </authorList>
    </citation>
    <scope>NUCLEOTIDE SEQUENCE [LARGE SCALE GENOMIC DNA]</scope>
</reference>
<evidence type="ECO:0000313" key="4">
    <source>
        <dbReference type="EMBL" id="CAK9051049.1"/>
    </source>
</evidence>
<keyword evidence="4" id="KW-0808">Transferase</keyword>
<keyword evidence="2 3" id="KW-0040">ANK repeat</keyword>
<protein>
    <submittedName>
        <fullName evidence="4">E3 ubiquitin-protein ligase MIB1 (DAPK-interacting protein 1) (DIP-1) (Mind bomb homolog 1) (RING-type E3 ubiquitin transferase MIB1) (Zinc finger ZZ type with ankyrin repeat domain protein 2)</fullName>
    </submittedName>
</protein>
<dbReference type="InterPro" id="IPR002110">
    <property type="entry name" value="Ankyrin_rpt"/>
</dbReference>
<evidence type="ECO:0000313" key="5">
    <source>
        <dbReference type="Proteomes" id="UP001642464"/>
    </source>
</evidence>
<dbReference type="PANTHER" id="PTHR24201">
    <property type="entry name" value="ANK_REP_REGION DOMAIN-CONTAINING PROTEIN"/>
    <property type="match status" value="1"/>
</dbReference>
<comment type="caution">
    <text evidence="4">The sequence shown here is derived from an EMBL/GenBank/DDBJ whole genome shotgun (WGS) entry which is preliminary data.</text>
</comment>
<organism evidence="4 5">
    <name type="scientific">Durusdinium trenchii</name>
    <dbReference type="NCBI Taxonomy" id="1381693"/>
    <lineage>
        <taxon>Eukaryota</taxon>
        <taxon>Sar</taxon>
        <taxon>Alveolata</taxon>
        <taxon>Dinophyceae</taxon>
        <taxon>Suessiales</taxon>
        <taxon>Symbiodiniaceae</taxon>
        <taxon>Durusdinium</taxon>
    </lineage>
</organism>
<evidence type="ECO:0000256" key="3">
    <source>
        <dbReference type="PROSITE-ProRule" id="PRU00023"/>
    </source>
</evidence>